<evidence type="ECO:0000313" key="3">
    <source>
        <dbReference type="Proteomes" id="UP001154282"/>
    </source>
</evidence>
<accession>A0AAV0J5A2</accession>
<name>A0AAV0J5A2_9ROSI</name>
<keyword evidence="1" id="KW-0472">Membrane</keyword>
<keyword evidence="1" id="KW-0812">Transmembrane</keyword>
<proteinExistence type="predicted"/>
<keyword evidence="1" id="KW-1133">Transmembrane helix</keyword>
<comment type="caution">
    <text evidence="2">The sequence shown here is derived from an EMBL/GenBank/DDBJ whole genome shotgun (WGS) entry which is preliminary data.</text>
</comment>
<sequence length="567" mass="64258">MVRMSVDLGECDGTEAAERSMIRSPETRVENLAATLIDHDHVAESSPQEITMQKPSKQKEHWWDFGMVFSDINNRDASVDLMNIEEGLMDRRVATLHRSMSRGMGFALVDLKLYGFGHFAKVESVDFFVCDLNDASQPYEFRKAGQLIGPKISPIVIPFPETKQILVIATGRSRLGDSRDPPVKGPYCELLDLPSEDNGGLYKCKAISTPWDDTYGYVHGSTPDSTSHAVVGNRLYIQITAGQWNYNQRLFCFDIKTHEWTEVEERADCPFLEPLDRFWRSLNDISRDKLFVVHVDSSGSELMHFVGFTSLTDLSGKRYLGKLEHREYLERIVTALPELEKLLTDKYSDYIGGAGWVMRLLPDDDNLFCLFLWLQGTNVTEYLLACKFKLCEGQRQNSDVAAMDADNDIATLGESSYDCEILSHTLYENPFLWNRIPLYAFTPAANYSKFLSSSCTLTLVTAYACLSVFAFLIIIILLTTQCSMIVSSCNQRWTVCRLVDMDFQRVLSLCYYWCCSSCWPRCSLQRVMLPKREGMLTLLYLTFLGCVTCGFGLISLNTPSFPAGSFT</sequence>
<feature type="transmembrane region" description="Helical" evidence="1">
    <location>
        <begin position="535"/>
        <end position="556"/>
    </location>
</feature>
<dbReference type="Proteomes" id="UP001154282">
    <property type="component" value="Unassembled WGS sequence"/>
</dbReference>
<feature type="transmembrane region" description="Helical" evidence="1">
    <location>
        <begin position="457"/>
        <end position="478"/>
    </location>
</feature>
<gene>
    <name evidence="2" type="ORF">LITE_LOCUS12522</name>
</gene>
<evidence type="ECO:0000256" key="1">
    <source>
        <dbReference type="SAM" id="Phobius"/>
    </source>
</evidence>
<evidence type="ECO:0000313" key="2">
    <source>
        <dbReference type="EMBL" id="CAI0404545.1"/>
    </source>
</evidence>
<protein>
    <submittedName>
        <fullName evidence="2">Uncharacterized protein</fullName>
    </submittedName>
</protein>
<dbReference type="AlphaFoldDB" id="A0AAV0J5A2"/>
<keyword evidence="3" id="KW-1185">Reference proteome</keyword>
<dbReference type="EMBL" id="CAMGYJ010000004">
    <property type="protein sequence ID" value="CAI0404545.1"/>
    <property type="molecule type" value="Genomic_DNA"/>
</dbReference>
<reference evidence="2" key="1">
    <citation type="submission" date="2022-08" db="EMBL/GenBank/DDBJ databases">
        <authorList>
            <person name="Gutierrez-Valencia J."/>
        </authorList>
    </citation>
    <scope>NUCLEOTIDE SEQUENCE</scope>
</reference>
<organism evidence="2 3">
    <name type="scientific">Linum tenue</name>
    <dbReference type="NCBI Taxonomy" id="586396"/>
    <lineage>
        <taxon>Eukaryota</taxon>
        <taxon>Viridiplantae</taxon>
        <taxon>Streptophyta</taxon>
        <taxon>Embryophyta</taxon>
        <taxon>Tracheophyta</taxon>
        <taxon>Spermatophyta</taxon>
        <taxon>Magnoliopsida</taxon>
        <taxon>eudicotyledons</taxon>
        <taxon>Gunneridae</taxon>
        <taxon>Pentapetalae</taxon>
        <taxon>rosids</taxon>
        <taxon>fabids</taxon>
        <taxon>Malpighiales</taxon>
        <taxon>Linaceae</taxon>
        <taxon>Linum</taxon>
    </lineage>
</organism>